<keyword evidence="3" id="KW-0227">DNA damage</keyword>
<dbReference type="PANTHER" id="PTHR13763">
    <property type="entry name" value="BREAST CANCER TYPE 1 SUSCEPTIBILITY PROTEIN BRCA1"/>
    <property type="match status" value="1"/>
</dbReference>
<dbReference type="GO" id="GO:0045944">
    <property type="term" value="P:positive regulation of transcription by RNA polymerase II"/>
    <property type="evidence" value="ECO:0007669"/>
    <property type="project" value="TreeGrafter"/>
</dbReference>
<dbReference type="SUPFAM" id="SSF52113">
    <property type="entry name" value="BRCT domain"/>
    <property type="match status" value="3"/>
</dbReference>
<organism evidence="9 10">
    <name type="scientific">Didymodactylos carnosus</name>
    <dbReference type="NCBI Taxonomy" id="1234261"/>
    <lineage>
        <taxon>Eukaryota</taxon>
        <taxon>Metazoa</taxon>
        <taxon>Spiralia</taxon>
        <taxon>Gnathifera</taxon>
        <taxon>Rotifera</taxon>
        <taxon>Eurotatoria</taxon>
        <taxon>Bdelloidea</taxon>
        <taxon>Philodinida</taxon>
        <taxon>Philodinidae</taxon>
        <taxon>Didymodactylos</taxon>
    </lineage>
</organism>
<gene>
    <name evidence="8" type="ORF">OVA965_LOCUS18841</name>
    <name evidence="9" type="ORF">TMI583_LOCUS18852</name>
</gene>
<evidence type="ECO:0000256" key="6">
    <source>
        <dbReference type="SAM" id="SignalP"/>
    </source>
</evidence>
<evidence type="ECO:0000256" key="5">
    <source>
        <dbReference type="ARBA" id="ARBA00023242"/>
    </source>
</evidence>
<evidence type="ECO:0000256" key="2">
    <source>
        <dbReference type="ARBA" id="ARBA00022737"/>
    </source>
</evidence>
<feature type="non-terminal residue" evidence="9">
    <location>
        <position position="1"/>
    </location>
</feature>
<comment type="subcellular location">
    <subcellularLocation>
        <location evidence="1">Nucleus</location>
    </subcellularLocation>
</comment>
<feature type="chain" id="PRO_5036273652" description="BRCT domain-containing protein" evidence="6">
    <location>
        <begin position="27"/>
        <end position="691"/>
    </location>
</feature>
<dbReference type="Pfam" id="PF12738">
    <property type="entry name" value="PTCB-BRCT"/>
    <property type="match status" value="1"/>
</dbReference>
<dbReference type="GO" id="GO:0000724">
    <property type="term" value="P:double-strand break repair via homologous recombination"/>
    <property type="evidence" value="ECO:0007669"/>
    <property type="project" value="TreeGrafter"/>
</dbReference>
<name>A0A8S2KJW6_9BILA</name>
<evidence type="ECO:0000313" key="9">
    <source>
        <dbReference type="EMBL" id="CAF3853081.1"/>
    </source>
</evidence>
<dbReference type="GO" id="GO:0031436">
    <property type="term" value="C:BRCA1-BARD1 complex"/>
    <property type="evidence" value="ECO:0007669"/>
    <property type="project" value="TreeGrafter"/>
</dbReference>
<keyword evidence="5" id="KW-0539">Nucleus</keyword>
<protein>
    <recommendedName>
        <fullName evidence="7">BRCT domain-containing protein</fullName>
    </recommendedName>
</protein>
<dbReference type="InterPro" id="IPR036420">
    <property type="entry name" value="BRCT_dom_sf"/>
</dbReference>
<keyword evidence="6" id="KW-0732">Signal</keyword>
<feature type="domain" description="BRCT" evidence="7">
    <location>
        <begin position="618"/>
        <end position="690"/>
    </location>
</feature>
<dbReference type="EMBL" id="CAJNOK010009501">
    <property type="protein sequence ID" value="CAF1091577.1"/>
    <property type="molecule type" value="Genomic_DNA"/>
</dbReference>
<dbReference type="InterPro" id="IPR001357">
    <property type="entry name" value="BRCT_dom"/>
</dbReference>
<evidence type="ECO:0000259" key="7">
    <source>
        <dbReference type="PROSITE" id="PS50172"/>
    </source>
</evidence>
<accession>A0A8S2KJW6</accession>
<dbReference type="AlphaFoldDB" id="A0A8S2KJW6"/>
<feature type="domain" description="BRCT" evidence="7">
    <location>
        <begin position="498"/>
        <end position="588"/>
    </location>
</feature>
<dbReference type="EMBL" id="CAJOBA010009516">
    <property type="protein sequence ID" value="CAF3853081.1"/>
    <property type="molecule type" value="Genomic_DNA"/>
</dbReference>
<proteinExistence type="predicted"/>
<dbReference type="Proteomes" id="UP000682733">
    <property type="component" value="Unassembled WGS sequence"/>
</dbReference>
<evidence type="ECO:0000256" key="4">
    <source>
        <dbReference type="ARBA" id="ARBA00023204"/>
    </source>
</evidence>
<keyword evidence="4" id="KW-0234">DNA repair</keyword>
<feature type="domain" description="BRCT" evidence="7">
    <location>
        <begin position="41"/>
        <end position="137"/>
    </location>
</feature>
<evidence type="ECO:0000256" key="1">
    <source>
        <dbReference type="ARBA" id="ARBA00004123"/>
    </source>
</evidence>
<keyword evidence="2" id="KW-0677">Repeat</keyword>
<dbReference type="GO" id="GO:0004842">
    <property type="term" value="F:ubiquitin-protein transferase activity"/>
    <property type="evidence" value="ECO:0007669"/>
    <property type="project" value="TreeGrafter"/>
</dbReference>
<comment type="caution">
    <text evidence="9">The sequence shown here is derived from an EMBL/GenBank/DDBJ whole genome shotgun (WGS) entry which is preliminary data.</text>
</comment>
<feature type="signal peptide" evidence="6">
    <location>
        <begin position="1"/>
        <end position="26"/>
    </location>
</feature>
<sequence>LSDINNNLSATLFFILFKCFILTMSASHQQKTQHASYEKVDRLILFSKCIFYIDCESELATENRVERSIRLGNILKEYGAQICDIPSEKTTTHIIFKDGKYETKLFARKHHIPLIDPKWLECCLKRKQIISYRKYQISLDNINIENKDEKHDENKDISVLPPIFSSINTPKRGSPSAVLQQPNDSTPKNTACVAKLSSSGKKKLFTPVRDRHEFENLPKDRYFEQIQTITADDIIPPTQDGDDSERVVFINRYGGSVIRIKHLKKLSFSFPLKPQSTQINEPLEYDRLCSPMSHSTPQSRRISKENCRSISTQNIPIIKQRRGIFSSTFRSLTNVTPLARDITYDLSSNDHTLLFSTTPVKLQLQLNIDGDVNDRHRQQQRQSEQVQLSIMKMIEQKETFLSTPMDQQQVQLPNEDEVQETLEVKNKSSPSNLKEKIDDSLEPIDVEMDKSLLTEHVPYPPPLILYSQAIRKNNQKQLVRENTLTNTSLKSLPRKPANYSFVLSGLGESQRIKVQSLVRKMGDCYLQTYVELSTTHIIMNYDENKPPEEQITMEIILAMLYGCPIVTLDWIMRSVKVGEWLPCKKYEILSKKVQSVKTYKKARQNGERIILFQECGDIYLTSTTKYPRDDLLKMIVFSGGNTTICRNRAKVVVGKSSKSLKVIAYPNVKEEWVIDSIKEGKVLPYENYLLD</sequence>
<evidence type="ECO:0000313" key="10">
    <source>
        <dbReference type="Proteomes" id="UP000682733"/>
    </source>
</evidence>
<dbReference type="Gene3D" id="3.40.50.10190">
    <property type="entry name" value="BRCT domain"/>
    <property type="match status" value="3"/>
</dbReference>
<dbReference type="InterPro" id="IPR031099">
    <property type="entry name" value="BRCA1-associated"/>
</dbReference>
<dbReference type="GO" id="GO:0070531">
    <property type="term" value="C:BRCA1-A complex"/>
    <property type="evidence" value="ECO:0007669"/>
    <property type="project" value="TreeGrafter"/>
</dbReference>
<dbReference type="Proteomes" id="UP000677228">
    <property type="component" value="Unassembled WGS sequence"/>
</dbReference>
<dbReference type="SMART" id="SM00292">
    <property type="entry name" value="BRCT"/>
    <property type="match status" value="3"/>
</dbReference>
<dbReference type="PANTHER" id="PTHR13763:SF0">
    <property type="entry name" value="BREAST CANCER TYPE 1 SUSCEPTIBILITY PROTEIN"/>
    <property type="match status" value="1"/>
</dbReference>
<evidence type="ECO:0000313" key="8">
    <source>
        <dbReference type="EMBL" id="CAF1091577.1"/>
    </source>
</evidence>
<reference evidence="9" key="1">
    <citation type="submission" date="2021-02" db="EMBL/GenBank/DDBJ databases">
        <authorList>
            <person name="Nowell W R."/>
        </authorList>
    </citation>
    <scope>NUCLEOTIDE SEQUENCE</scope>
</reference>
<evidence type="ECO:0000256" key="3">
    <source>
        <dbReference type="ARBA" id="ARBA00022763"/>
    </source>
</evidence>
<dbReference type="PROSITE" id="PS50172">
    <property type="entry name" value="BRCT"/>
    <property type="match status" value="3"/>
</dbReference>